<dbReference type="Proteomes" id="UP001374893">
    <property type="component" value="Chromosome"/>
</dbReference>
<name>A0ABN6H183_9BACT</name>
<gene>
    <name evidence="7" type="ORF">HAHE_04670</name>
</gene>
<feature type="transmembrane region" description="Helical" evidence="6">
    <location>
        <begin position="247"/>
        <end position="275"/>
    </location>
</feature>
<feature type="transmembrane region" description="Helical" evidence="6">
    <location>
        <begin position="90"/>
        <end position="111"/>
    </location>
</feature>
<dbReference type="EMBL" id="AP024702">
    <property type="protein sequence ID" value="BCX46559.1"/>
    <property type="molecule type" value="Genomic_DNA"/>
</dbReference>
<evidence type="ECO:0000256" key="6">
    <source>
        <dbReference type="SAM" id="Phobius"/>
    </source>
</evidence>
<feature type="transmembrane region" description="Helical" evidence="6">
    <location>
        <begin position="186"/>
        <end position="205"/>
    </location>
</feature>
<dbReference type="Pfam" id="PF03631">
    <property type="entry name" value="Virul_fac_BrkB"/>
    <property type="match status" value="1"/>
</dbReference>
<dbReference type="PANTHER" id="PTHR30213">
    <property type="entry name" value="INNER MEMBRANE PROTEIN YHJD"/>
    <property type="match status" value="1"/>
</dbReference>
<evidence type="ECO:0000256" key="5">
    <source>
        <dbReference type="ARBA" id="ARBA00023136"/>
    </source>
</evidence>
<proteinExistence type="predicted"/>
<dbReference type="RefSeq" id="WP_338688250.1">
    <property type="nucleotide sequence ID" value="NZ_AP024702.1"/>
</dbReference>
<dbReference type="PANTHER" id="PTHR30213:SF1">
    <property type="entry name" value="INNER MEMBRANE PROTEIN YHJD"/>
    <property type="match status" value="1"/>
</dbReference>
<keyword evidence="2" id="KW-1003">Cell membrane</keyword>
<evidence type="ECO:0000256" key="4">
    <source>
        <dbReference type="ARBA" id="ARBA00022989"/>
    </source>
</evidence>
<accession>A0ABN6H183</accession>
<evidence type="ECO:0000256" key="1">
    <source>
        <dbReference type="ARBA" id="ARBA00004651"/>
    </source>
</evidence>
<keyword evidence="3 6" id="KW-0812">Transmembrane</keyword>
<reference evidence="7 8" key="1">
    <citation type="submission" date="2021-06" db="EMBL/GenBank/DDBJ databases">
        <title>Complete genome of Haloferula helveola possessing various polysaccharide degrading enzymes.</title>
        <authorList>
            <person name="Takami H."/>
            <person name="Huang C."/>
            <person name="Hamasaki K."/>
        </authorList>
    </citation>
    <scope>NUCLEOTIDE SEQUENCE [LARGE SCALE GENOMIC DNA]</scope>
    <source>
        <strain evidence="7 8">CN-1</strain>
    </source>
</reference>
<organism evidence="7 8">
    <name type="scientific">Haloferula helveola</name>
    <dbReference type="NCBI Taxonomy" id="490095"/>
    <lineage>
        <taxon>Bacteria</taxon>
        <taxon>Pseudomonadati</taxon>
        <taxon>Verrucomicrobiota</taxon>
        <taxon>Verrucomicrobiia</taxon>
        <taxon>Verrucomicrobiales</taxon>
        <taxon>Verrucomicrobiaceae</taxon>
        <taxon>Haloferula</taxon>
    </lineage>
</organism>
<keyword evidence="4 6" id="KW-1133">Transmembrane helix</keyword>
<dbReference type="InterPro" id="IPR017039">
    <property type="entry name" value="Virul_fac_BrkB"/>
</dbReference>
<feature type="transmembrane region" description="Helical" evidence="6">
    <location>
        <begin position="217"/>
        <end position="241"/>
    </location>
</feature>
<dbReference type="PIRSF" id="PIRSF035875">
    <property type="entry name" value="RNase_BN"/>
    <property type="match status" value="1"/>
</dbReference>
<protein>
    <submittedName>
        <fullName evidence="7">Ribonuclease BN</fullName>
    </submittedName>
</protein>
<evidence type="ECO:0000313" key="7">
    <source>
        <dbReference type="EMBL" id="BCX46559.1"/>
    </source>
</evidence>
<comment type="subcellular location">
    <subcellularLocation>
        <location evidence="1">Cell membrane</location>
        <topology evidence="1">Multi-pass membrane protein</topology>
    </subcellularLocation>
</comment>
<evidence type="ECO:0000256" key="3">
    <source>
        <dbReference type="ARBA" id="ARBA00022692"/>
    </source>
</evidence>
<evidence type="ECO:0000313" key="8">
    <source>
        <dbReference type="Proteomes" id="UP001374893"/>
    </source>
</evidence>
<keyword evidence="5 6" id="KW-0472">Membrane</keyword>
<keyword evidence="8" id="KW-1185">Reference proteome</keyword>
<feature type="transmembrane region" description="Helical" evidence="6">
    <location>
        <begin position="21"/>
        <end position="51"/>
    </location>
</feature>
<feature type="transmembrane region" description="Helical" evidence="6">
    <location>
        <begin position="147"/>
        <end position="166"/>
    </location>
</feature>
<evidence type="ECO:0000256" key="2">
    <source>
        <dbReference type="ARBA" id="ARBA00022475"/>
    </source>
</evidence>
<sequence length="299" mass="32469">MWEKLKERLAEAGKAWLQYECASLAAGVAFYAGLSLFPLMLALIAGVGYFFSFVERGRDAKEQIIATLSQQVSPQMGEALGHILGKVGSGALVTGPVAGVMLLFTASVVFFQIDRGFMRIWDVRQRKTPKSLAAALRRMAVARLRSLTMLFGTGLVVILVFLAGVTMRLVNGVLREWFPATASLSWVGSSLIGIAVNTLVFFLLYRFLSKERPRTQLCLVASLCAAALWECGSALMGLFSFGSNFSVYGVIGSFLVVQIWIYYNAMVLFAGAVLVRVGMRPLDSLPPVVSKSEASVEGL</sequence>